<keyword evidence="3" id="KW-1185">Reference proteome</keyword>
<gene>
    <name evidence="2" type="ORF">GBAR_LOCUS17184</name>
</gene>
<evidence type="ECO:0000313" key="3">
    <source>
        <dbReference type="Proteomes" id="UP001174909"/>
    </source>
</evidence>
<comment type="caution">
    <text evidence="2">The sequence shown here is derived from an EMBL/GenBank/DDBJ whole genome shotgun (WGS) entry which is preliminary data.</text>
</comment>
<dbReference type="AlphaFoldDB" id="A0AA35SHP6"/>
<protein>
    <submittedName>
        <fullName evidence="2">Uncharacterized protein</fullName>
    </submittedName>
</protein>
<evidence type="ECO:0000256" key="1">
    <source>
        <dbReference type="SAM" id="MobiDB-lite"/>
    </source>
</evidence>
<evidence type="ECO:0000313" key="2">
    <source>
        <dbReference type="EMBL" id="CAI8030305.1"/>
    </source>
</evidence>
<feature type="compositionally biased region" description="Polar residues" evidence="1">
    <location>
        <begin position="1"/>
        <end position="46"/>
    </location>
</feature>
<dbReference type="EMBL" id="CASHTH010002470">
    <property type="protein sequence ID" value="CAI8030305.1"/>
    <property type="molecule type" value="Genomic_DNA"/>
</dbReference>
<feature type="compositionally biased region" description="Low complexity" evidence="1">
    <location>
        <begin position="48"/>
        <end position="63"/>
    </location>
</feature>
<accession>A0AA35SHP6</accession>
<reference evidence="2" key="1">
    <citation type="submission" date="2023-03" db="EMBL/GenBank/DDBJ databases">
        <authorList>
            <person name="Steffen K."/>
            <person name="Cardenas P."/>
        </authorList>
    </citation>
    <scope>NUCLEOTIDE SEQUENCE</scope>
</reference>
<dbReference type="Proteomes" id="UP001174909">
    <property type="component" value="Unassembled WGS sequence"/>
</dbReference>
<feature type="region of interest" description="Disordered" evidence="1">
    <location>
        <begin position="1"/>
        <end position="68"/>
    </location>
</feature>
<sequence>MHAVRSSTSLPTSVATNPPSDHSLLPTSVATNPPSDHSLLPTSVARNSLPPSTLSPPTASQTPYTPAWSRQTHPVTVTLFTSAVGPTFDVPESPSSVFLHFWPDNYLQEICAQTNLYAQQVIGASEVRRLGGGECARVE</sequence>
<proteinExistence type="predicted"/>
<feature type="non-terminal residue" evidence="2">
    <location>
        <position position="139"/>
    </location>
</feature>
<name>A0AA35SHP6_GEOBA</name>
<organism evidence="2 3">
    <name type="scientific">Geodia barretti</name>
    <name type="common">Barrett's horny sponge</name>
    <dbReference type="NCBI Taxonomy" id="519541"/>
    <lineage>
        <taxon>Eukaryota</taxon>
        <taxon>Metazoa</taxon>
        <taxon>Porifera</taxon>
        <taxon>Demospongiae</taxon>
        <taxon>Heteroscleromorpha</taxon>
        <taxon>Tetractinellida</taxon>
        <taxon>Astrophorina</taxon>
        <taxon>Geodiidae</taxon>
        <taxon>Geodia</taxon>
    </lineage>
</organism>